<proteinExistence type="predicted"/>
<gene>
    <name evidence="1" type="ORF">F0562_017837</name>
</gene>
<accession>A0A5J4ZFU5</accession>
<organism evidence="1 2">
    <name type="scientific">Nyssa sinensis</name>
    <dbReference type="NCBI Taxonomy" id="561372"/>
    <lineage>
        <taxon>Eukaryota</taxon>
        <taxon>Viridiplantae</taxon>
        <taxon>Streptophyta</taxon>
        <taxon>Embryophyta</taxon>
        <taxon>Tracheophyta</taxon>
        <taxon>Spermatophyta</taxon>
        <taxon>Magnoliopsida</taxon>
        <taxon>eudicotyledons</taxon>
        <taxon>Gunneridae</taxon>
        <taxon>Pentapetalae</taxon>
        <taxon>asterids</taxon>
        <taxon>Cornales</taxon>
        <taxon>Nyssaceae</taxon>
        <taxon>Nyssa</taxon>
    </lineage>
</organism>
<dbReference type="Proteomes" id="UP000325577">
    <property type="component" value="Linkage Group LG8"/>
</dbReference>
<dbReference type="AlphaFoldDB" id="A0A5J4ZFU5"/>
<evidence type="ECO:0000313" key="1">
    <source>
        <dbReference type="EMBL" id="KAA8517533.1"/>
    </source>
</evidence>
<dbReference type="EMBL" id="CM018051">
    <property type="protein sequence ID" value="KAA8517533.1"/>
    <property type="molecule type" value="Genomic_DNA"/>
</dbReference>
<sequence length="84" mass="8838">MFASASNRLPPPLRASTSALLPASLANVVSAFPTRSALPPTAPRCSEVEGKVGYAVGSIYSMNKDGRGAIMELFLVSRLWISVS</sequence>
<name>A0A5J4ZFU5_9ASTE</name>
<keyword evidence="2" id="KW-1185">Reference proteome</keyword>
<protein>
    <submittedName>
        <fullName evidence="1">Uncharacterized protein</fullName>
    </submittedName>
</protein>
<reference evidence="1 2" key="1">
    <citation type="submission" date="2019-09" db="EMBL/GenBank/DDBJ databases">
        <title>A chromosome-level genome assembly of the Chinese tupelo Nyssa sinensis.</title>
        <authorList>
            <person name="Yang X."/>
            <person name="Kang M."/>
            <person name="Yang Y."/>
            <person name="Xiong H."/>
            <person name="Wang M."/>
            <person name="Zhang Z."/>
            <person name="Wang Z."/>
            <person name="Wu H."/>
            <person name="Ma T."/>
            <person name="Liu J."/>
            <person name="Xi Z."/>
        </authorList>
    </citation>
    <scope>NUCLEOTIDE SEQUENCE [LARGE SCALE GENOMIC DNA]</scope>
    <source>
        <strain evidence="1">J267</strain>
        <tissue evidence="1">Leaf</tissue>
    </source>
</reference>
<evidence type="ECO:0000313" key="2">
    <source>
        <dbReference type="Proteomes" id="UP000325577"/>
    </source>
</evidence>